<proteinExistence type="predicted"/>
<protein>
    <submittedName>
        <fullName evidence="2">Uncharacterized protein</fullName>
    </submittedName>
</protein>
<accession>A0A9N9M151</accession>
<dbReference type="EMBL" id="CAJVRM010000574">
    <property type="protein sequence ID" value="CAG8982179.1"/>
    <property type="molecule type" value="Genomic_DNA"/>
</dbReference>
<feature type="signal peptide" evidence="1">
    <location>
        <begin position="1"/>
        <end position="19"/>
    </location>
</feature>
<reference evidence="2" key="1">
    <citation type="submission" date="2021-07" db="EMBL/GenBank/DDBJ databases">
        <authorList>
            <person name="Durling M."/>
        </authorList>
    </citation>
    <scope>NUCLEOTIDE SEQUENCE</scope>
</reference>
<gene>
    <name evidence="2" type="ORF">HYALB_00003615</name>
</gene>
<dbReference type="AlphaFoldDB" id="A0A9N9M151"/>
<dbReference type="Proteomes" id="UP000701801">
    <property type="component" value="Unassembled WGS sequence"/>
</dbReference>
<feature type="chain" id="PRO_5040409352" evidence="1">
    <location>
        <begin position="20"/>
        <end position="152"/>
    </location>
</feature>
<organism evidence="2 3">
    <name type="scientific">Hymenoscyphus albidus</name>
    <dbReference type="NCBI Taxonomy" id="595503"/>
    <lineage>
        <taxon>Eukaryota</taxon>
        <taxon>Fungi</taxon>
        <taxon>Dikarya</taxon>
        <taxon>Ascomycota</taxon>
        <taxon>Pezizomycotina</taxon>
        <taxon>Leotiomycetes</taxon>
        <taxon>Helotiales</taxon>
        <taxon>Helotiaceae</taxon>
        <taxon>Hymenoscyphus</taxon>
    </lineage>
</organism>
<evidence type="ECO:0000313" key="2">
    <source>
        <dbReference type="EMBL" id="CAG8982179.1"/>
    </source>
</evidence>
<evidence type="ECO:0000313" key="3">
    <source>
        <dbReference type="Proteomes" id="UP000701801"/>
    </source>
</evidence>
<evidence type="ECO:0000256" key="1">
    <source>
        <dbReference type="SAM" id="SignalP"/>
    </source>
</evidence>
<keyword evidence="3" id="KW-1185">Reference proteome</keyword>
<name>A0A9N9M151_9HELO</name>
<keyword evidence="1" id="KW-0732">Signal</keyword>
<comment type="caution">
    <text evidence="2">The sequence shown here is derived from an EMBL/GenBank/DDBJ whole genome shotgun (WGS) entry which is preliminary data.</text>
</comment>
<sequence>MQLINLATSLLVLTPVVSAAVLPRFVTLGDGNDLDPAAKNAVEGLQRRDPHPLIIDESAEMDKKANNALKGIKKTVESTNFLGNAANNAVKGTKFDLERQQSQHTQGCWERRGEEAVAEEIEEEVPEAEPGYLAVKESALVLGVSYSTVAGL</sequence>